<comment type="caution">
    <text evidence="7">The sequence shown here is derived from an EMBL/GenBank/DDBJ whole genome shotgun (WGS) entry which is preliminary data.</text>
</comment>
<dbReference type="Gene3D" id="3.30.1330.60">
    <property type="entry name" value="OmpA-like domain"/>
    <property type="match status" value="1"/>
</dbReference>
<dbReference type="OrthoDB" id="9805566at2"/>
<dbReference type="CDD" id="cd07185">
    <property type="entry name" value="OmpA_C-like"/>
    <property type="match status" value="1"/>
</dbReference>
<keyword evidence="5" id="KW-1133">Transmembrane helix</keyword>
<evidence type="ECO:0000256" key="1">
    <source>
        <dbReference type="ARBA" id="ARBA00004442"/>
    </source>
</evidence>
<evidence type="ECO:0000313" key="7">
    <source>
        <dbReference type="EMBL" id="MRG93062.1"/>
    </source>
</evidence>
<protein>
    <submittedName>
        <fullName evidence="7">OmpA family protein</fullName>
    </submittedName>
</protein>
<dbReference type="PROSITE" id="PS51123">
    <property type="entry name" value="OMPA_2"/>
    <property type="match status" value="1"/>
</dbReference>
<dbReference type="InterPro" id="IPR006665">
    <property type="entry name" value="OmpA-like"/>
</dbReference>
<sequence length="576" mass="62550">MSPRLRARARPREHDYTLDDLRPLLVRPEQERLKSLEQKLESPDALAEAVGEVLPQAAVASQRRGEELSSAMQPIMLANIREAVRKNPELFADAIFPSIGPAVRKAAKAALEAMLQRVDDIVERTMTLDSLKWRVEARRTGRPFAEVVMRHSLVYRVEHVFLLHRESGLVLQHVATDGAEAKDPDQVSAMLAAIDDFARDAFRVEKESGLSRFSVGGLTGVVEHGPRAVLVAIVRGVATKDVEASLVETLEYIHGEYREPLENFKGEVAAFEPTREALLGCMREERIRKQKSQRRGLIAIAGLSAFALTGVVIAGGVLYERHQRFDGYVEALGAEPGVTVTRSGRAGGRRFVEGLGDPLARDPATLLPSHGLDLAEVELHFEPMISLDPPIVERRAWQVLRPPPGVSLHLEGGTVVVAGVAERAWIDRARLVATTLPGVDALDDTRLFDGEALHRTQAAAATLEGLEISFAPRSARLKRAELEDLDAAARAARELLAAAPRAGLSARIELVGHTDAAGTPEANLRLSEQRAANVAAELVKRGIAATELEARGVGAAEVAARRVTFAVHLVKAGKEP</sequence>
<dbReference type="PRINTS" id="PR01021">
    <property type="entry name" value="OMPADOMAIN"/>
</dbReference>
<keyword evidence="3" id="KW-0998">Cell outer membrane</keyword>
<evidence type="ECO:0000256" key="5">
    <source>
        <dbReference type="SAM" id="Phobius"/>
    </source>
</evidence>
<dbReference type="Pfam" id="PF00691">
    <property type="entry name" value="OmpA"/>
    <property type="match status" value="1"/>
</dbReference>
<keyword evidence="8" id="KW-1185">Reference proteome</keyword>
<dbReference type="GO" id="GO:0009279">
    <property type="term" value="C:cell outer membrane"/>
    <property type="evidence" value="ECO:0007669"/>
    <property type="project" value="UniProtKB-SubCell"/>
</dbReference>
<dbReference type="InterPro" id="IPR050330">
    <property type="entry name" value="Bact_OuterMem_StrucFunc"/>
</dbReference>
<keyword evidence="2 4" id="KW-0472">Membrane</keyword>
<dbReference type="EMBL" id="WJIE01000004">
    <property type="protein sequence ID" value="MRG93062.1"/>
    <property type="molecule type" value="Genomic_DNA"/>
</dbReference>
<feature type="domain" description="OmpA-like" evidence="6">
    <location>
        <begin position="457"/>
        <end position="576"/>
    </location>
</feature>
<dbReference type="InterPro" id="IPR036737">
    <property type="entry name" value="OmpA-like_sf"/>
</dbReference>
<dbReference type="AlphaFoldDB" id="A0A6N7PLP4"/>
<organism evidence="7 8">
    <name type="scientific">Polyangium spumosum</name>
    <dbReference type="NCBI Taxonomy" id="889282"/>
    <lineage>
        <taxon>Bacteria</taxon>
        <taxon>Pseudomonadati</taxon>
        <taxon>Myxococcota</taxon>
        <taxon>Polyangia</taxon>
        <taxon>Polyangiales</taxon>
        <taxon>Polyangiaceae</taxon>
        <taxon>Polyangium</taxon>
    </lineage>
</organism>
<dbReference type="PANTHER" id="PTHR30329:SF21">
    <property type="entry name" value="LIPOPROTEIN YIAD-RELATED"/>
    <property type="match status" value="1"/>
</dbReference>
<proteinExistence type="predicted"/>
<dbReference type="InterPro" id="IPR006690">
    <property type="entry name" value="OMPA-like_CS"/>
</dbReference>
<evidence type="ECO:0000256" key="2">
    <source>
        <dbReference type="ARBA" id="ARBA00023136"/>
    </source>
</evidence>
<dbReference type="InterPro" id="IPR006664">
    <property type="entry name" value="OMP_bac"/>
</dbReference>
<evidence type="ECO:0000259" key="6">
    <source>
        <dbReference type="PROSITE" id="PS51123"/>
    </source>
</evidence>
<dbReference type="PANTHER" id="PTHR30329">
    <property type="entry name" value="STATOR ELEMENT OF FLAGELLAR MOTOR COMPLEX"/>
    <property type="match status" value="1"/>
</dbReference>
<gene>
    <name evidence="7" type="ORF">GF068_14135</name>
</gene>
<feature type="transmembrane region" description="Helical" evidence="5">
    <location>
        <begin position="296"/>
        <end position="319"/>
    </location>
</feature>
<dbReference type="RefSeq" id="WP_153819935.1">
    <property type="nucleotide sequence ID" value="NZ_WJIE01000004.1"/>
</dbReference>
<evidence type="ECO:0000256" key="4">
    <source>
        <dbReference type="PROSITE-ProRule" id="PRU00473"/>
    </source>
</evidence>
<evidence type="ECO:0000313" key="8">
    <source>
        <dbReference type="Proteomes" id="UP000440224"/>
    </source>
</evidence>
<accession>A0A6N7PLP4</accession>
<evidence type="ECO:0000256" key="3">
    <source>
        <dbReference type="ARBA" id="ARBA00023237"/>
    </source>
</evidence>
<name>A0A6N7PLP4_9BACT</name>
<dbReference type="PROSITE" id="PS01068">
    <property type="entry name" value="OMPA_1"/>
    <property type="match status" value="1"/>
</dbReference>
<dbReference type="Proteomes" id="UP000440224">
    <property type="component" value="Unassembled WGS sequence"/>
</dbReference>
<comment type="subcellular location">
    <subcellularLocation>
        <location evidence="1">Cell outer membrane</location>
    </subcellularLocation>
</comment>
<reference evidence="7 8" key="1">
    <citation type="submission" date="2019-10" db="EMBL/GenBank/DDBJ databases">
        <title>A soil myxobacterium in the family Polyangiaceae.</title>
        <authorList>
            <person name="Li Y."/>
            <person name="Wang J."/>
        </authorList>
    </citation>
    <scope>NUCLEOTIDE SEQUENCE [LARGE SCALE GENOMIC DNA]</scope>
    <source>
        <strain evidence="7 8">DSM 14734</strain>
    </source>
</reference>
<keyword evidence="5" id="KW-0812">Transmembrane</keyword>
<dbReference type="SUPFAM" id="SSF103088">
    <property type="entry name" value="OmpA-like"/>
    <property type="match status" value="1"/>
</dbReference>